<dbReference type="PROSITE" id="PS00122">
    <property type="entry name" value="CARBOXYLESTERASE_B_1"/>
    <property type="match status" value="1"/>
</dbReference>
<name>A0A3D9SPR3_9ACTN</name>
<dbReference type="Proteomes" id="UP000256661">
    <property type="component" value="Unassembled WGS sequence"/>
</dbReference>
<feature type="domain" description="Carboxylesterase type B" evidence="4">
    <location>
        <begin position="40"/>
        <end position="487"/>
    </location>
</feature>
<dbReference type="RefSeq" id="WP_116021678.1">
    <property type="nucleotide sequence ID" value="NZ_QTTT01000001.1"/>
</dbReference>
<comment type="similarity">
    <text evidence="1 3">Belongs to the type-B carboxylesterase/lipase family.</text>
</comment>
<organism evidence="5 6">
    <name type="scientific">Thermomonospora umbrina</name>
    <dbReference type="NCBI Taxonomy" id="111806"/>
    <lineage>
        <taxon>Bacteria</taxon>
        <taxon>Bacillati</taxon>
        <taxon>Actinomycetota</taxon>
        <taxon>Actinomycetes</taxon>
        <taxon>Streptosporangiales</taxon>
        <taxon>Thermomonosporaceae</taxon>
        <taxon>Thermomonospora</taxon>
    </lineage>
</organism>
<evidence type="ECO:0000256" key="3">
    <source>
        <dbReference type="RuleBase" id="RU361235"/>
    </source>
</evidence>
<dbReference type="InterPro" id="IPR019826">
    <property type="entry name" value="Carboxylesterase_B_AS"/>
</dbReference>
<evidence type="ECO:0000313" key="5">
    <source>
        <dbReference type="EMBL" id="REE95953.1"/>
    </source>
</evidence>
<dbReference type="PROSITE" id="PS00941">
    <property type="entry name" value="CARBOXYLESTERASE_B_2"/>
    <property type="match status" value="1"/>
</dbReference>
<reference evidence="5 6" key="1">
    <citation type="submission" date="2018-08" db="EMBL/GenBank/DDBJ databases">
        <title>Sequencing the genomes of 1000 actinobacteria strains.</title>
        <authorList>
            <person name="Klenk H.-P."/>
        </authorList>
    </citation>
    <scope>NUCLEOTIDE SEQUENCE [LARGE SCALE GENOMIC DNA]</scope>
    <source>
        <strain evidence="5 6">DSM 43927</strain>
    </source>
</reference>
<feature type="chain" id="PRO_5017496894" description="Carboxylic ester hydrolase" evidence="3">
    <location>
        <begin position="29"/>
        <end position="518"/>
    </location>
</feature>
<keyword evidence="3" id="KW-0732">Signal</keyword>
<dbReference type="EC" id="3.1.1.-" evidence="3"/>
<dbReference type="InterPro" id="IPR002018">
    <property type="entry name" value="CarbesteraseB"/>
</dbReference>
<protein>
    <recommendedName>
        <fullName evidence="3">Carboxylic ester hydrolase</fullName>
        <ecNumber evidence="3">3.1.1.-</ecNumber>
    </recommendedName>
</protein>
<evidence type="ECO:0000256" key="1">
    <source>
        <dbReference type="ARBA" id="ARBA00005964"/>
    </source>
</evidence>
<feature type="signal peptide" evidence="3">
    <location>
        <begin position="1"/>
        <end position="28"/>
    </location>
</feature>
<keyword evidence="2 3" id="KW-0378">Hydrolase</keyword>
<dbReference type="OrthoDB" id="4308422at2"/>
<dbReference type="GO" id="GO:0016787">
    <property type="term" value="F:hydrolase activity"/>
    <property type="evidence" value="ECO:0007669"/>
    <property type="project" value="UniProtKB-KW"/>
</dbReference>
<dbReference type="PANTHER" id="PTHR11559">
    <property type="entry name" value="CARBOXYLESTERASE"/>
    <property type="match status" value="1"/>
</dbReference>
<dbReference type="Gene3D" id="3.40.50.1820">
    <property type="entry name" value="alpha/beta hydrolase"/>
    <property type="match status" value="1"/>
</dbReference>
<evidence type="ECO:0000313" key="6">
    <source>
        <dbReference type="Proteomes" id="UP000256661"/>
    </source>
</evidence>
<dbReference type="InterPro" id="IPR050309">
    <property type="entry name" value="Type-B_Carboxylest/Lipase"/>
</dbReference>
<dbReference type="SUPFAM" id="SSF53474">
    <property type="entry name" value="alpha/beta-Hydrolases"/>
    <property type="match status" value="1"/>
</dbReference>
<dbReference type="EMBL" id="QTTT01000001">
    <property type="protein sequence ID" value="REE95953.1"/>
    <property type="molecule type" value="Genomic_DNA"/>
</dbReference>
<comment type="caution">
    <text evidence="5">The sequence shown here is derived from an EMBL/GenBank/DDBJ whole genome shotgun (WGS) entry which is preliminary data.</text>
</comment>
<proteinExistence type="inferred from homology"/>
<dbReference type="InterPro" id="IPR019819">
    <property type="entry name" value="Carboxylesterase_B_CS"/>
</dbReference>
<dbReference type="AlphaFoldDB" id="A0A3D9SPR3"/>
<dbReference type="Pfam" id="PF00135">
    <property type="entry name" value="COesterase"/>
    <property type="match status" value="1"/>
</dbReference>
<dbReference type="InterPro" id="IPR029058">
    <property type="entry name" value="AB_hydrolase_fold"/>
</dbReference>
<sequence>MTRRLRRSVWAAVATCAAVLATGGAAHAGPTPDVIKTGSGAVRGSAGTYLAIPYAAAPVGDLRWKAPQSAPAWSGVRDGTRPPAACPQPKVETISEDCLYLNVYTPSRGGKRKPVIVWLHGGANTSGHSTQYPADTLADRTGSVVVTVNYRLGPLGFLTLPGLQAENAALNHGIQDQQAALRWVRRNIGAFGGDRTRVTLSGESAGSIDTCINMVSPSAAGLMHRAILQSGPCSQATQNGTMEQATARSQTYATGLGCPAGPEQIACLRGKSVSELLSIQPPPGTLPVWTPVIDGRIIPAHPQALIESGRLPRIPVMVGHTRDEGRFITALQYQSVGDTLTEDEYRQLLTAAVGPQAALLLGQVYSSTRYGSPEKALAALFTDNLFACPNIRTARALSTKTRTFAYRFSDPNPPVWDLVPPNSVDLGAYHGSELPFLFDITTTPPFTTAQSALSEQMMHYWGNFAATGNPNIGVRSPLWPRFDSTTPWRDLKPGANETLPFDALRNEHNCGVWDALGS</sequence>
<accession>A0A3D9SPR3</accession>
<keyword evidence="6" id="KW-1185">Reference proteome</keyword>
<gene>
    <name evidence="5" type="ORF">DFJ69_1370</name>
</gene>
<evidence type="ECO:0000256" key="2">
    <source>
        <dbReference type="ARBA" id="ARBA00022801"/>
    </source>
</evidence>
<evidence type="ECO:0000259" key="4">
    <source>
        <dbReference type="Pfam" id="PF00135"/>
    </source>
</evidence>